<reference evidence="2" key="1">
    <citation type="journal article" date="2022" name="Mol. Ecol. Resour.">
        <title>The genomes of chicory, endive, great burdock and yacon provide insights into Asteraceae palaeo-polyploidization history and plant inulin production.</title>
        <authorList>
            <person name="Fan W."/>
            <person name="Wang S."/>
            <person name="Wang H."/>
            <person name="Wang A."/>
            <person name="Jiang F."/>
            <person name="Liu H."/>
            <person name="Zhao H."/>
            <person name="Xu D."/>
            <person name="Zhang Y."/>
        </authorList>
    </citation>
    <scope>NUCLEOTIDE SEQUENCE [LARGE SCALE GENOMIC DNA]</scope>
    <source>
        <strain evidence="2">cv. Niubang</strain>
    </source>
</reference>
<keyword evidence="2" id="KW-1185">Reference proteome</keyword>
<dbReference type="EMBL" id="CM042048">
    <property type="protein sequence ID" value="KAI3757657.1"/>
    <property type="molecule type" value="Genomic_DNA"/>
</dbReference>
<evidence type="ECO:0000313" key="1">
    <source>
        <dbReference type="EMBL" id="KAI3757657.1"/>
    </source>
</evidence>
<organism evidence="1 2">
    <name type="scientific">Arctium lappa</name>
    <name type="common">Greater burdock</name>
    <name type="synonym">Lappa major</name>
    <dbReference type="NCBI Taxonomy" id="4217"/>
    <lineage>
        <taxon>Eukaryota</taxon>
        <taxon>Viridiplantae</taxon>
        <taxon>Streptophyta</taxon>
        <taxon>Embryophyta</taxon>
        <taxon>Tracheophyta</taxon>
        <taxon>Spermatophyta</taxon>
        <taxon>Magnoliopsida</taxon>
        <taxon>eudicotyledons</taxon>
        <taxon>Gunneridae</taxon>
        <taxon>Pentapetalae</taxon>
        <taxon>asterids</taxon>
        <taxon>campanulids</taxon>
        <taxon>Asterales</taxon>
        <taxon>Asteraceae</taxon>
        <taxon>Carduoideae</taxon>
        <taxon>Cardueae</taxon>
        <taxon>Arctiinae</taxon>
        <taxon>Arctium</taxon>
    </lineage>
</organism>
<name>A0ACB9EFR0_ARCLA</name>
<proteinExistence type="predicted"/>
<gene>
    <name evidence="1" type="ORF">L6452_05200</name>
</gene>
<evidence type="ECO:0000313" key="2">
    <source>
        <dbReference type="Proteomes" id="UP001055879"/>
    </source>
</evidence>
<reference evidence="1 2" key="2">
    <citation type="journal article" date="2022" name="Mol. Ecol. Resour.">
        <title>The genomes of chicory, endive, great burdock and yacon provide insights into Asteraceae paleo-polyploidization history and plant inulin production.</title>
        <authorList>
            <person name="Fan W."/>
            <person name="Wang S."/>
            <person name="Wang H."/>
            <person name="Wang A."/>
            <person name="Jiang F."/>
            <person name="Liu H."/>
            <person name="Zhao H."/>
            <person name="Xu D."/>
            <person name="Zhang Y."/>
        </authorList>
    </citation>
    <scope>NUCLEOTIDE SEQUENCE [LARGE SCALE GENOMIC DNA]</scope>
    <source>
        <strain evidence="2">cv. Niubang</strain>
    </source>
</reference>
<protein>
    <submittedName>
        <fullName evidence="1">Uncharacterized protein</fullName>
    </submittedName>
</protein>
<comment type="caution">
    <text evidence="1">The sequence shown here is derived from an EMBL/GenBank/DDBJ whole genome shotgun (WGS) entry which is preliminary data.</text>
</comment>
<accession>A0ACB9EFR0</accession>
<dbReference type="Proteomes" id="UP001055879">
    <property type="component" value="Linkage Group LG02"/>
</dbReference>
<sequence length="77" mass="8567">MVCTWFFWEIVYFSINQNPRSSLKIRLSSGASFDASSGALSSAIWRPPCYLASLPEMEKKLQIDVASPPGNGEKLQI</sequence>